<organism evidence="2 3">
    <name type="scientific">Actinomadura rugatobispora</name>
    <dbReference type="NCBI Taxonomy" id="1994"/>
    <lineage>
        <taxon>Bacteria</taxon>
        <taxon>Bacillati</taxon>
        <taxon>Actinomycetota</taxon>
        <taxon>Actinomycetes</taxon>
        <taxon>Streptosporangiales</taxon>
        <taxon>Thermomonosporaceae</taxon>
        <taxon>Actinomadura</taxon>
    </lineage>
</organism>
<evidence type="ECO:0000313" key="2">
    <source>
        <dbReference type="EMBL" id="MFC5748159.1"/>
    </source>
</evidence>
<evidence type="ECO:0000313" key="3">
    <source>
        <dbReference type="Proteomes" id="UP001596074"/>
    </source>
</evidence>
<dbReference type="EMBL" id="JBHSON010000029">
    <property type="protein sequence ID" value="MFC5748159.1"/>
    <property type="molecule type" value="Genomic_DNA"/>
</dbReference>
<keyword evidence="1" id="KW-0812">Transmembrane</keyword>
<feature type="transmembrane region" description="Helical" evidence="1">
    <location>
        <begin position="214"/>
        <end position="245"/>
    </location>
</feature>
<name>A0ABW0ZXX0_9ACTN</name>
<accession>A0ABW0ZXX0</accession>
<evidence type="ECO:0000256" key="1">
    <source>
        <dbReference type="SAM" id="Phobius"/>
    </source>
</evidence>
<feature type="transmembrane region" description="Helical" evidence="1">
    <location>
        <begin position="21"/>
        <end position="38"/>
    </location>
</feature>
<protein>
    <submittedName>
        <fullName evidence="2">Uncharacterized protein</fullName>
    </submittedName>
</protein>
<sequence>MLSKVWEKAGERLAGEATARLLTPVAVFWFAGLAAWAWRQSQDRSGGLAKVGADLARLPAVLQLATVLVAGLAIVVSALVTQRLSVPLLRLLEGYWPLGRGDGRRRRLHGRRTRDQERAGTLEAQRLADGRLPAREADELARLQLKLRNAPGTLEQTMPTRFGNRLRAAEMRPSAKHGLDIVACWPHLWLLLDDRVRSELARGRAEMDMAAHTVWWSLAVVVWTPLAWWTLPLGPLLAAAVYYGWLLPAAQTHGDLVEAAFDLFRPRIYQALRWPLPVGPQAEQAQGAELTRYVWQGLAPRHLLFETNVEGKGTPS</sequence>
<dbReference type="RefSeq" id="WP_378283801.1">
    <property type="nucleotide sequence ID" value="NZ_JBHSON010000029.1"/>
</dbReference>
<keyword evidence="1" id="KW-0472">Membrane</keyword>
<keyword evidence="3" id="KW-1185">Reference proteome</keyword>
<reference evidence="3" key="1">
    <citation type="journal article" date="2019" name="Int. J. Syst. Evol. Microbiol.">
        <title>The Global Catalogue of Microorganisms (GCM) 10K type strain sequencing project: providing services to taxonomists for standard genome sequencing and annotation.</title>
        <authorList>
            <consortium name="The Broad Institute Genomics Platform"/>
            <consortium name="The Broad Institute Genome Sequencing Center for Infectious Disease"/>
            <person name="Wu L."/>
            <person name="Ma J."/>
        </authorList>
    </citation>
    <scope>NUCLEOTIDE SEQUENCE [LARGE SCALE GENOMIC DNA]</scope>
    <source>
        <strain evidence="3">KCTC 42087</strain>
    </source>
</reference>
<feature type="transmembrane region" description="Helical" evidence="1">
    <location>
        <begin position="58"/>
        <end position="80"/>
    </location>
</feature>
<keyword evidence="1" id="KW-1133">Transmembrane helix</keyword>
<comment type="caution">
    <text evidence="2">The sequence shown here is derived from an EMBL/GenBank/DDBJ whole genome shotgun (WGS) entry which is preliminary data.</text>
</comment>
<gene>
    <name evidence="2" type="ORF">ACFPZN_21235</name>
</gene>
<dbReference type="Proteomes" id="UP001596074">
    <property type="component" value="Unassembled WGS sequence"/>
</dbReference>
<proteinExistence type="predicted"/>